<reference evidence="3 4" key="1">
    <citation type="submission" date="2016-10" db="EMBL/GenBank/DDBJ databases">
        <authorList>
            <person name="de Groot N.N."/>
        </authorList>
    </citation>
    <scope>NUCLEOTIDE SEQUENCE [LARGE SCALE GENOMIC DNA]</scope>
    <source>
        <strain evidence="3 4">DSM 25584</strain>
    </source>
</reference>
<organism evidence="3 4">
    <name type="scientific">Limimonas halophila</name>
    <dbReference type="NCBI Taxonomy" id="1082479"/>
    <lineage>
        <taxon>Bacteria</taxon>
        <taxon>Pseudomonadati</taxon>
        <taxon>Pseudomonadota</taxon>
        <taxon>Alphaproteobacteria</taxon>
        <taxon>Rhodospirillales</taxon>
        <taxon>Rhodovibrionaceae</taxon>
        <taxon>Limimonas</taxon>
    </lineage>
</organism>
<dbReference type="RefSeq" id="WP_090020489.1">
    <property type="nucleotide sequence ID" value="NZ_FNCE01000007.1"/>
</dbReference>
<dbReference type="Pfam" id="PF01381">
    <property type="entry name" value="HTH_3"/>
    <property type="match status" value="1"/>
</dbReference>
<evidence type="ECO:0000256" key="1">
    <source>
        <dbReference type="ARBA" id="ARBA00023125"/>
    </source>
</evidence>
<keyword evidence="1 3" id="KW-0238">DNA-binding</keyword>
<dbReference type="CDD" id="cd00093">
    <property type="entry name" value="HTH_XRE"/>
    <property type="match status" value="1"/>
</dbReference>
<feature type="domain" description="HTH cro/C1-type" evidence="2">
    <location>
        <begin position="20"/>
        <end position="74"/>
    </location>
</feature>
<dbReference type="EMBL" id="FNCE01000007">
    <property type="protein sequence ID" value="SDG25290.1"/>
    <property type="molecule type" value="Genomic_DNA"/>
</dbReference>
<gene>
    <name evidence="3" type="ORF">SAMN05216241_107108</name>
</gene>
<sequence length="119" mass="13453">MSQVDEIDDAAIRRAFGARVRELREHAGLTQEELAAGLGKSRERVQKIEHGRNAAPLPELVRIAAYFEITVADLLDLADQPSRDTEHRRALRDHIKTLRPADPDTIRRLTKIARVLRAS</sequence>
<dbReference type="OrthoDB" id="189170at2"/>
<name>A0A1G7SSN4_9PROT</name>
<protein>
    <submittedName>
        <fullName evidence="3">DNA-binding transcriptional regulator, XRE-family HTH domain</fullName>
    </submittedName>
</protein>
<accession>A0A1G7SSN4</accession>
<dbReference type="InterPro" id="IPR001387">
    <property type="entry name" value="Cro/C1-type_HTH"/>
</dbReference>
<dbReference type="Gene3D" id="1.10.260.40">
    <property type="entry name" value="lambda repressor-like DNA-binding domains"/>
    <property type="match status" value="1"/>
</dbReference>
<keyword evidence="4" id="KW-1185">Reference proteome</keyword>
<dbReference type="PROSITE" id="PS50943">
    <property type="entry name" value="HTH_CROC1"/>
    <property type="match status" value="1"/>
</dbReference>
<dbReference type="PANTHER" id="PTHR46558">
    <property type="entry name" value="TRACRIPTIONAL REGULATORY PROTEIN-RELATED-RELATED"/>
    <property type="match status" value="1"/>
</dbReference>
<dbReference type="SUPFAM" id="SSF47413">
    <property type="entry name" value="lambda repressor-like DNA-binding domains"/>
    <property type="match status" value="1"/>
</dbReference>
<proteinExistence type="predicted"/>
<dbReference type="GO" id="GO:0003677">
    <property type="term" value="F:DNA binding"/>
    <property type="evidence" value="ECO:0007669"/>
    <property type="project" value="UniProtKB-KW"/>
</dbReference>
<dbReference type="STRING" id="1082479.SAMN05216241_107108"/>
<dbReference type="AlphaFoldDB" id="A0A1G7SSN4"/>
<dbReference type="InterPro" id="IPR010982">
    <property type="entry name" value="Lambda_DNA-bd_dom_sf"/>
</dbReference>
<dbReference type="PANTHER" id="PTHR46558:SF4">
    <property type="entry name" value="DNA-BIDING PHAGE PROTEIN"/>
    <property type="match status" value="1"/>
</dbReference>
<evidence type="ECO:0000259" key="2">
    <source>
        <dbReference type="PROSITE" id="PS50943"/>
    </source>
</evidence>
<dbReference type="Proteomes" id="UP000199415">
    <property type="component" value="Unassembled WGS sequence"/>
</dbReference>
<evidence type="ECO:0000313" key="3">
    <source>
        <dbReference type="EMBL" id="SDG25290.1"/>
    </source>
</evidence>
<evidence type="ECO:0000313" key="4">
    <source>
        <dbReference type="Proteomes" id="UP000199415"/>
    </source>
</evidence>
<dbReference type="SMART" id="SM00530">
    <property type="entry name" value="HTH_XRE"/>
    <property type="match status" value="1"/>
</dbReference>